<dbReference type="GO" id="GO:0000287">
    <property type="term" value="F:magnesium ion binding"/>
    <property type="evidence" value="ECO:0007669"/>
    <property type="project" value="InterPro"/>
</dbReference>
<dbReference type="GO" id="GO:0006796">
    <property type="term" value="P:phosphate-containing compound metabolic process"/>
    <property type="evidence" value="ECO:0007669"/>
    <property type="project" value="InterPro"/>
</dbReference>
<dbReference type="EMBL" id="PFNO01000188">
    <property type="protein sequence ID" value="PIZ47168.1"/>
    <property type="molecule type" value="Genomic_DNA"/>
</dbReference>
<organism evidence="6 7">
    <name type="scientific">Candidatus Woesebacteria bacterium CG_4_10_14_0_2_um_filter_39_14</name>
    <dbReference type="NCBI Taxonomy" id="1975054"/>
    <lineage>
        <taxon>Bacteria</taxon>
        <taxon>Candidatus Woeseibacteriota</taxon>
    </lineage>
</organism>
<dbReference type="Proteomes" id="UP000229753">
    <property type="component" value="Unassembled WGS sequence"/>
</dbReference>
<dbReference type="GO" id="GO:0004427">
    <property type="term" value="F:inorganic diphosphate phosphatase activity"/>
    <property type="evidence" value="ECO:0007669"/>
    <property type="project" value="UniProtKB-EC"/>
</dbReference>
<reference evidence="7" key="1">
    <citation type="submission" date="2017-09" db="EMBL/GenBank/DDBJ databases">
        <title>Depth-based differentiation of microbial function through sediment-hosted aquifers and enrichment of novel symbionts in the deep terrestrial subsurface.</title>
        <authorList>
            <person name="Probst A.J."/>
            <person name="Ladd B."/>
            <person name="Jarett J.K."/>
            <person name="Geller-Mcgrath D.E."/>
            <person name="Sieber C.M.K."/>
            <person name="Emerson J.B."/>
            <person name="Anantharaman K."/>
            <person name="Thomas B.C."/>
            <person name="Malmstrom R."/>
            <person name="Stieglmeier M."/>
            <person name="Klingl A."/>
            <person name="Woyke T."/>
            <person name="Ryan C.M."/>
            <person name="Banfield J.F."/>
        </authorList>
    </citation>
    <scope>NUCLEOTIDE SEQUENCE [LARGE SCALE GENOMIC DNA]</scope>
</reference>
<evidence type="ECO:0000313" key="6">
    <source>
        <dbReference type="EMBL" id="PIZ47168.1"/>
    </source>
</evidence>
<keyword evidence="5" id="KW-0460">Magnesium</keyword>
<dbReference type="AlphaFoldDB" id="A0A2M7TK90"/>
<dbReference type="SUPFAM" id="SSF50324">
    <property type="entry name" value="Inorganic pyrophosphatase"/>
    <property type="match status" value="1"/>
</dbReference>
<dbReference type="InterPro" id="IPR008162">
    <property type="entry name" value="Pyrophosphatase"/>
</dbReference>
<keyword evidence="3" id="KW-0479">Metal-binding</keyword>
<name>A0A2M7TK90_9BACT</name>
<evidence type="ECO:0000256" key="5">
    <source>
        <dbReference type="ARBA" id="ARBA00022842"/>
    </source>
</evidence>
<accession>A0A2M7TK90</accession>
<gene>
    <name evidence="6" type="ORF">COY29_05550</name>
</gene>
<dbReference type="GO" id="GO:0005737">
    <property type="term" value="C:cytoplasm"/>
    <property type="evidence" value="ECO:0007669"/>
    <property type="project" value="InterPro"/>
</dbReference>
<sequence>MSNAKDFLGKKVEVVIDRPLGSKHPKHGFTYEVNYGYIPDTKSPDSEELDAYYLGIDKPIEKSNGVCIAVIHRTDDDDDKLVVVPEGVDIDNEKIEKLVEFQEKWFKHKIYRD</sequence>
<dbReference type="InterPro" id="IPR036649">
    <property type="entry name" value="Pyrophosphatase_sf"/>
</dbReference>
<dbReference type="Pfam" id="PF00719">
    <property type="entry name" value="Pyrophosphatase"/>
    <property type="match status" value="1"/>
</dbReference>
<evidence type="ECO:0000313" key="7">
    <source>
        <dbReference type="Proteomes" id="UP000229753"/>
    </source>
</evidence>
<evidence type="ECO:0000256" key="1">
    <source>
        <dbReference type="ARBA" id="ARBA00001946"/>
    </source>
</evidence>
<protein>
    <recommendedName>
        <fullName evidence="2">inorganic diphosphatase</fullName>
        <ecNumber evidence="2">3.6.1.1</ecNumber>
    </recommendedName>
</protein>
<keyword evidence="4" id="KW-0378">Hydrolase</keyword>
<dbReference type="Gene3D" id="3.90.80.10">
    <property type="entry name" value="Inorganic pyrophosphatase"/>
    <property type="match status" value="1"/>
</dbReference>
<evidence type="ECO:0000256" key="4">
    <source>
        <dbReference type="ARBA" id="ARBA00022801"/>
    </source>
</evidence>
<evidence type="ECO:0000256" key="3">
    <source>
        <dbReference type="ARBA" id="ARBA00022723"/>
    </source>
</evidence>
<comment type="cofactor">
    <cofactor evidence="1">
        <name>Mg(2+)</name>
        <dbReference type="ChEBI" id="CHEBI:18420"/>
    </cofactor>
</comment>
<comment type="caution">
    <text evidence="6">The sequence shown here is derived from an EMBL/GenBank/DDBJ whole genome shotgun (WGS) entry which is preliminary data.</text>
</comment>
<evidence type="ECO:0000256" key="2">
    <source>
        <dbReference type="ARBA" id="ARBA00012146"/>
    </source>
</evidence>
<proteinExistence type="predicted"/>
<dbReference type="EC" id="3.6.1.1" evidence="2"/>